<organism evidence="1">
    <name type="scientific">Vecturithrix granuli</name>
    <dbReference type="NCBI Taxonomy" id="1499967"/>
    <lineage>
        <taxon>Bacteria</taxon>
        <taxon>Candidatus Moduliflexota</taxon>
        <taxon>Candidatus Vecturitrichia</taxon>
        <taxon>Candidatus Vecturitrichales</taxon>
        <taxon>Candidatus Vecturitrichaceae</taxon>
        <taxon>Candidatus Vecturithrix</taxon>
    </lineage>
</organism>
<dbReference type="STRING" id="1499967.U27_05246"/>
<name>A0A081C118_VECG1</name>
<evidence type="ECO:0000313" key="2">
    <source>
        <dbReference type="Proteomes" id="UP000030661"/>
    </source>
</evidence>
<proteinExistence type="predicted"/>
<dbReference type="EMBL" id="DF820467">
    <property type="protein sequence ID" value="GAK58273.1"/>
    <property type="molecule type" value="Genomic_DNA"/>
</dbReference>
<sequence length="458" mass="52676">MKIYLLLLLGSCCTLSWCKPASTQPLEIITEQIKPQVAQLRELPFSQEIEIVFQSPEDLQRVLQREIERTYPGETLRILETRLLKFGFIVSPIHLDMLLTRLFSQQIAGYYDPIEKKMALIQGNASGPHTSLFPLEMMSQLFVQSMGLSLNNILLVHELTHVLQDQHFDLMSLLFEDLQQEDMASAVRALVEGDATLVMIDYILDQQQAGLDATQVPDIAASMQRWANSPLVQGLGLFQTVPRYIMDNLLFSYLQGFEFVLRLKQQGHWKVINQAYADLPVSTEQILHPEKYYEARDWPSVIGLPDFAEKYSDWRLLEQNTLGEFNIHLLLDGFLPEEQARLASAGWDGDRFGLYEHTMNGKLFLAWYTIWDTPRDAREFFEIYAAMLAKRHVGHSENQVLGDRITAVTWTTETGTILLELRGSDVLLLDGFPEQFQEDIMTTFWQSVKADFQKDIVY</sequence>
<reference evidence="1" key="1">
    <citation type="journal article" date="2015" name="PeerJ">
        <title>First genomic representation of candidate bacterial phylum KSB3 points to enhanced environmental sensing as a trigger of wastewater bulking.</title>
        <authorList>
            <person name="Sekiguchi Y."/>
            <person name="Ohashi A."/>
            <person name="Parks D.H."/>
            <person name="Yamauchi T."/>
            <person name="Tyson G.W."/>
            <person name="Hugenholtz P."/>
        </authorList>
    </citation>
    <scope>NUCLEOTIDE SEQUENCE [LARGE SCALE GENOMIC DNA]</scope>
</reference>
<keyword evidence="2" id="KW-1185">Reference proteome</keyword>
<evidence type="ECO:0000313" key="1">
    <source>
        <dbReference type="EMBL" id="GAK58273.1"/>
    </source>
</evidence>
<gene>
    <name evidence="1" type="ORF">U27_05246</name>
</gene>
<dbReference type="Proteomes" id="UP000030661">
    <property type="component" value="Unassembled WGS sequence"/>
</dbReference>
<dbReference type="AlphaFoldDB" id="A0A081C118"/>
<protein>
    <submittedName>
        <fullName evidence="1">Uncharacterized protein</fullName>
    </submittedName>
</protein>
<dbReference type="HOGENOM" id="CLU_041637_0_0_0"/>
<accession>A0A081C118</accession>
<dbReference type="eggNOG" id="COG2856">
    <property type="taxonomic scope" value="Bacteria"/>
</dbReference>